<gene>
    <name evidence="1" type="ORF">GCM10009759_74760</name>
</gene>
<name>A0ABP5K012_9ACTN</name>
<proteinExistence type="predicted"/>
<keyword evidence="2" id="KW-1185">Reference proteome</keyword>
<evidence type="ECO:0000313" key="2">
    <source>
        <dbReference type="Proteomes" id="UP001500897"/>
    </source>
</evidence>
<dbReference type="EMBL" id="BAAANS010000094">
    <property type="protein sequence ID" value="GAA2123590.1"/>
    <property type="molecule type" value="Genomic_DNA"/>
</dbReference>
<reference evidence="2" key="1">
    <citation type="journal article" date="2019" name="Int. J. Syst. Evol. Microbiol.">
        <title>The Global Catalogue of Microorganisms (GCM) 10K type strain sequencing project: providing services to taxonomists for standard genome sequencing and annotation.</title>
        <authorList>
            <consortium name="The Broad Institute Genomics Platform"/>
            <consortium name="The Broad Institute Genome Sequencing Center for Infectious Disease"/>
            <person name="Wu L."/>
            <person name="Ma J."/>
        </authorList>
    </citation>
    <scope>NUCLEOTIDE SEQUENCE [LARGE SCALE GENOMIC DNA]</scope>
    <source>
        <strain evidence="2">JCM 14559</strain>
    </source>
</reference>
<accession>A0ABP5K012</accession>
<evidence type="ECO:0000313" key="1">
    <source>
        <dbReference type="EMBL" id="GAA2123590.1"/>
    </source>
</evidence>
<dbReference type="Proteomes" id="UP001500897">
    <property type="component" value="Unassembled WGS sequence"/>
</dbReference>
<sequence length="83" mass="9140">MVLAVKNRPLRQQRAADVWGGAGASGALVAPDQTLFQQVGLRRAAASRDTTIVVVSMCVTPLQGYDITPRAVLDRQDHRERRR</sequence>
<organism evidence="1 2">
    <name type="scientific">Kitasatospora saccharophila</name>
    <dbReference type="NCBI Taxonomy" id="407973"/>
    <lineage>
        <taxon>Bacteria</taxon>
        <taxon>Bacillati</taxon>
        <taxon>Actinomycetota</taxon>
        <taxon>Actinomycetes</taxon>
        <taxon>Kitasatosporales</taxon>
        <taxon>Streptomycetaceae</taxon>
        <taxon>Kitasatospora</taxon>
    </lineage>
</organism>
<comment type="caution">
    <text evidence="1">The sequence shown here is derived from an EMBL/GenBank/DDBJ whole genome shotgun (WGS) entry which is preliminary data.</text>
</comment>
<protein>
    <submittedName>
        <fullName evidence="1">Uncharacterized protein</fullName>
    </submittedName>
</protein>